<dbReference type="EMBL" id="JAZGUE010000001">
    <property type="protein sequence ID" value="KAL2270682.1"/>
    <property type="molecule type" value="Genomic_DNA"/>
</dbReference>
<feature type="compositionally biased region" description="Basic and acidic residues" evidence="1">
    <location>
        <begin position="82"/>
        <end position="95"/>
    </location>
</feature>
<reference evidence="2 3" key="1">
    <citation type="journal article" date="2024" name="Commun. Biol.">
        <title>Comparative genomic analysis of thermophilic fungi reveals convergent evolutionary adaptations and gene losses.</title>
        <authorList>
            <person name="Steindorff A.S."/>
            <person name="Aguilar-Pontes M.V."/>
            <person name="Robinson A.J."/>
            <person name="Andreopoulos B."/>
            <person name="LaButti K."/>
            <person name="Kuo A."/>
            <person name="Mondo S."/>
            <person name="Riley R."/>
            <person name="Otillar R."/>
            <person name="Haridas S."/>
            <person name="Lipzen A."/>
            <person name="Grimwood J."/>
            <person name="Schmutz J."/>
            <person name="Clum A."/>
            <person name="Reid I.D."/>
            <person name="Moisan M.C."/>
            <person name="Butler G."/>
            <person name="Nguyen T.T.M."/>
            <person name="Dewar K."/>
            <person name="Conant G."/>
            <person name="Drula E."/>
            <person name="Henrissat B."/>
            <person name="Hansel C."/>
            <person name="Singer S."/>
            <person name="Hutchinson M.I."/>
            <person name="de Vries R.P."/>
            <person name="Natvig D.O."/>
            <person name="Powell A.J."/>
            <person name="Tsang A."/>
            <person name="Grigoriev I.V."/>
        </authorList>
    </citation>
    <scope>NUCLEOTIDE SEQUENCE [LARGE SCALE GENOMIC DNA]</scope>
    <source>
        <strain evidence="2 3">ATCC 22073</strain>
    </source>
</reference>
<name>A0ABR4DK47_9PEZI</name>
<dbReference type="Proteomes" id="UP001600064">
    <property type="component" value="Unassembled WGS sequence"/>
</dbReference>
<feature type="region of interest" description="Disordered" evidence="1">
    <location>
        <begin position="68"/>
        <end position="117"/>
    </location>
</feature>
<evidence type="ECO:0000256" key="1">
    <source>
        <dbReference type="SAM" id="MobiDB-lite"/>
    </source>
</evidence>
<proteinExistence type="predicted"/>
<accession>A0ABR4DK47</accession>
<feature type="compositionally biased region" description="Basic and acidic residues" evidence="1">
    <location>
        <begin position="107"/>
        <end position="117"/>
    </location>
</feature>
<sequence length="117" mass="13585">MSTASESSTPDHRARTHLVVPNLYIPDPSDSVDDLDLPSSLWMVATVIEDDDLMFGGKPLCAWYEEDRRRLSSESIVDEEETRGRQRERVRIDTHAHHKSHRHHHRNENDMSKEGKQ</sequence>
<protein>
    <submittedName>
        <fullName evidence="2">Uncharacterized protein</fullName>
    </submittedName>
</protein>
<gene>
    <name evidence="2" type="ORF">VTJ83DRAFT_53</name>
</gene>
<dbReference type="GeneID" id="98126528"/>
<dbReference type="RefSeq" id="XP_070869406.1">
    <property type="nucleotide sequence ID" value="XM_071011884.1"/>
</dbReference>
<feature type="compositionally biased region" description="Basic residues" evidence="1">
    <location>
        <begin position="96"/>
        <end position="106"/>
    </location>
</feature>
<evidence type="ECO:0000313" key="3">
    <source>
        <dbReference type="Proteomes" id="UP001600064"/>
    </source>
</evidence>
<organism evidence="2 3">
    <name type="scientific">Remersonia thermophila</name>
    <dbReference type="NCBI Taxonomy" id="72144"/>
    <lineage>
        <taxon>Eukaryota</taxon>
        <taxon>Fungi</taxon>
        <taxon>Dikarya</taxon>
        <taxon>Ascomycota</taxon>
        <taxon>Pezizomycotina</taxon>
        <taxon>Sordariomycetes</taxon>
        <taxon>Sordariomycetidae</taxon>
        <taxon>Sordariales</taxon>
        <taxon>Sordariales incertae sedis</taxon>
        <taxon>Remersonia</taxon>
    </lineage>
</organism>
<comment type="caution">
    <text evidence="2">The sequence shown here is derived from an EMBL/GenBank/DDBJ whole genome shotgun (WGS) entry which is preliminary data.</text>
</comment>
<keyword evidence="3" id="KW-1185">Reference proteome</keyword>
<evidence type="ECO:0000313" key="2">
    <source>
        <dbReference type="EMBL" id="KAL2270682.1"/>
    </source>
</evidence>